<dbReference type="Pfam" id="PF08453">
    <property type="entry name" value="Peptidase_M9_N"/>
    <property type="match status" value="1"/>
</dbReference>
<dbReference type="InterPro" id="IPR013661">
    <property type="entry name" value="Peptidase_M9_N_dom"/>
</dbReference>
<dbReference type="PANTHER" id="PTHR13062:SF9">
    <property type="entry name" value="MICROBIAL COLLAGENASE"/>
    <property type="match status" value="1"/>
</dbReference>
<dbReference type="GO" id="GO:0006508">
    <property type="term" value="P:proteolysis"/>
    <property type="evidence" value="ECO:0007669"/>
    <property type="project" value="UniProtKB-KW"/>
</dbReference>
<dbReference type="Proteomes" id="UP000197781">
    <property type="component" value="Chromosome"/>
</dbReference>
<dbReference type="EMBL" id="CP018145">
    <property type="protein sequence ID" value="ASJ54632.1"/>
    <property type="molecule type" value="Genomic_DNA"/>
</dbReference>
<evidence type="ECO:0000256" key="8">
    <source>
        <dbReference type="ARBA" id="ARBA00022833"/>
    </source>
</evidence>
<dbReference type="RefSeq" id="WP_236841407.1">
    <property type="nucleotide sequence ID" value="NZ_CP018145.1"/>
</dbReference>
<keyword evidence="3" id="KW-0964">Secreted</keyword>
<dbReference type="AlphaFoldDB" id="A0A220MIE8"/>
<dbReference type="KEGG" id="bfm:BP422_14285"/>
<evidence type="ECO:0000256" key="3">
    <source>
        <dbReference type="ARBA" id="ARBA00022525"/>
    </source>
</evidence>
<evidence type="ECO:0000313" key="11">
    <source>
        <dbReference type="EMBL" id="ASJ54632.1"/>
    </source>
</evidence>
<feature type="domain" description="Peptidase M9 collagenase N-terminal" evidence="10">
    <location>
        <begin position="23"/>
        <end position="132"/>
    </location>
</feature>
<comment type="cofactor">
    <cofactor evidence="1">
        <name>Zn(2+)</name>
        <dbReference type="ChEBI" id="CHEBI:29105"/>
    </cofactor>
</comment>
<evidence type="ECO:0000256" key="5">
    <source>
        <dbReference type="ARBA" id="ARBA00022723"/>
    </source>
</evidence>
<keyword evidence="4" id="KW-0645">Protease</keyword>
<evidence type="ECO:0000256" key="1">
    <source>
        <dbReference type="ARBA" id="ARBA00001947"/>
    </source>
</evidence>
<comment type="subcellular location">
    <subcellularLocation>
        <location evidence="2">Secreted</location>
    </subcellularLocation>
</comment>
<keyword evidence="7" id="KW-0378">Hydrolase</keyword>
<dbReference type="GO" id="GO:0005576">
    <property type="term" value="C:extracellular region"/>
    <property type="evidence" value="ECO:0007669"/>
    <property type="project" value="UniProtKB-SubCell"/>
</dbReference>
<evidence type="ECO:0000256" key="7">
    <source>
        <dbReference type="ARBA" id="ARBA00022801"/>
    </source>
</evidence>
<evidence type="ECO:0000259" key="10">
    <source>
        <dbReference type="Pfam" id="PF08453"/>
    </source>
</evidence>
<dbReference type="GO" id="GO:0046872">
    <property type="term" value="F:metal ion binding"/>
    <property type="evidence" value="ECO:0007669"/>
    <property type="project" value="UniProtKB-KW"/>
</dbReference>
<proteinExistence type="predicted"/>
<keyword evidence="8" id="KW-0862">Zinc</keyword>
<dbReference type="SUPFAM" id="SSF89260">
    <property type="entry name" value="Collagen-binding domain"/>
    <property type="match status" value="1"/>
</dbReference>
<gene>
    <name evidence="11" type="ORF">BP422_14285</name>
</gene>
<organism evidence="11 12">
    <name type="scientific">Brevibacillus formosus</name>
    <dbReference type="NCBI Taxonomy" id="54913"/>
    <lineage>
        <taxon>Bacteria</taxon>
        <taxon>Bacillati</taxon>
        <taxon>Bacillota</taxon>
        <taxon>Bacilli</taxon>
        <taxon>Bacillales</taxon>
        <taxon>Paenibacillaceae</taxon>
        <taxon>Brevibacillus</taxon>
    </lineage>
</organism>
<keyword evidence="5" id="KW-0479">Metal-binding</keyword>
<evidence type="ECO:0000256" key="9">
    <source>
        <dbReference type="ARBA" id="ARBA00023049"/>
    </source>
</evidence>
<evidence type="ECO:0000256" key="2">
    <source>
        <dbReference type="ARBA" id="ARBA00004613"/>
    </source>
</evidence>
<keyword evidence="6" id="KW-0732">Signal</keyword>
<sequence>MNTDTIKYSVLLPKRIKKESTKDDDTQEFYEDRERVQAIIDALQESGKNFTKDDRQGIHTYVEVLRSGYYLGYYHDELKYLMEPKYKQKIISALQAITTNQNLALGTKTQNEIVSSTGKLISNTTVDSETIGPVLQGVGYVLIWGADDSERDELKGSIDAFLDPIFDMAENGETSTDHVWLTKAMKTYKKWSEPYFTAAQQIAEAYGEDANGKKIDWQDIFAFQVDKPEEIRISLNPQEGQGVTWMLFHEGNLQAPIIK</sequence>
<protein>
    <recommendedName>
        <fullName evidence="10">Peptidase M9 collagenase N-terminal domain-containing protein</fullName>
    </recommendedName>
</protein>
<dbReference type="GO" id="GO:0008237">
    <property type="term" value="F:metallopeptidase activity"/>
    <property type="evidence" value="ECO:0007669"/>
    <property type="project" value="UniProtKB-KW"/>
</dbReference>
<evidence type="ECO:0000256" key="4">
    <source>
        <dbReference type="ARBA" id="ARBA00022670"/>
    </source>
</evidence>
<keyword evidence="9" id="KW-0482">Metalloprotease</keyword>
<accession>A0A220MIE8</accession>
<evidence type="ECO:0000256" key="6">
    <source>
        <dbReference type="ARBA" id="ARBA00022729"/>
    </source>
</evidence>
<dbReference type="PANTHER" id="PTHR13062">
    <property type="entry name" value="COLLAGENASE"/>
    <property type="match status" value="1"/>
</dbReference>
<evidence type="ECO:0000313" key="12">
    <source>
        <dbReference type="Proteomes" id="UP000197781"/>
    </source>
</evidence>
<reference evidence="11 12" key="1">
    <citation type="submission" date="2016-11" db="EMBL/GenBank/DDBJ databases">
        <authorList>
            <person name="Jaros S."/>
            <person name="Januszkiewicz K."/>
            <person name="Wedrychowicz H."/>
        </authorList>
    </citation>
    <scope>NUCLEOTIDE SEQUENCE [LARGE SCALE GENOMIC DNA]</scope>
    <source>
        <strain evidence="11 12">NF2</strain>
    </source>
</reference>
<name>A0A220MIE8_9BACL</name>